<evidence type="ECO:0000256" key="2">
    <source>
        <dbReference type="ARBA" id="ARBA00022496"/>
    </source>
</evidence>
<dbReference type="InterPro" id="IPR026045">
    <property type="entry name" value="Ferric-bd"/>
</dbReference>
<dbReference type="EMBL" id="JAHHIF010000027">
    <property type="protein sequence ID" value="MBW4546595.1"/>
    <property type="molecule type" value="Genomic_DNA"/>
</dbReference>
<feature type="binding site" evidence="4">
    <location>
        <position position="49"/>
    </location>
    <ligand>
        <name>Fe cation</name>
        <dbReference type="ChEBI" id="CHEBI:24875"/>
    </ligand>
</feature>
<dbReference type="GO" id="GO:0006826">
    <property type="term" value="P:iron ion transport"/>
    <property type="evidence" value="ECO:0007669"/>
    <property type="project" value="UniProtKB-KW"/>
</dbReference>
<keyword evidence="2" id="KW-0406">Ion transport</keyword>
<dbReference type="PROSITE" id="PS51318">
    <property type="entry name" value="TAT"/>
    <property type="match status" value="1"/>
</dbReference>
<organism evidence="6 7">
    <name type="scientific">Symplocastrum torsivum CPER-KK1</name>
    <dbReference type="NCBI Taxonomy" id="450513"/>
    <lineage>
        <taxon>Bacteria</taxon>
        <taxon>Bacillati</taxon>
        <taxon>Cyanobacteriota</taxon>
        <taxon>Cyanophyceae</taxon>
        <taxon>Oscillatoriophycideae</taxon>
        <taxon>Oscillatoriales</taxon>
        <taxon>Microcoleaceae</taxon>
        <taxon>Symplocastrum</taxon>
    </lineage>
</organism>
<keyword evidence="3 5" id="KW-0732">Signal</keyword>
<feature type="binding site" evidence="4">
    <location>
        <position position="236"/>
    </location>
    <ligand>
        <name>Fe cation</name>
        <dbReference type="ChEBI" id="CHEBI:24875"/>
    </ligand>
</feature>
<dbReference type="SUPFAM" id="SSF53850">
    <property type="entry name" value="Periplasmic binding protein-like II"/>
    <property type="match status" value="1"/>
</dbReference>
<dbReference type="GO" id="GO:0046872">
    <property type="term" value="F:metal ion binding"/>
    <property type="evidence" value="ECO:0007669"/>
    <property type="project" value="UniProtKB-KW"/>
</dbReference>
<feature type="binding site" evidence="4">
    <location>
        <position position="237"/>
    </location>
    <ligand>
        <name>Fe cation</name>
        <dbReference type="ChEBI" id="CHEBI:24875"/>
    </ligand>
</feature>
<keyword evidence="2" id="KW-0813">Transport</keyword>
<name>A0A951PMA1_9CYAN</name>
<keyword evidence="4" id="KW-0479">Metal-binding</keyword>
<protein>
    <submittedName>
        <fullName evidence="6">Fe(3+) ABC transporter substrate-binding protein</fullName>
    </submittedName>
</protein>
<dbReference type="Pfam" id="PF01547">
    <property type="entry name" value="SBP_bac_1"/>
    <property type="match status" value="1"/>
</dbReference>
<dbReference type="InterPro" id="IPR006311">
    <property type="entry name" value="TAT_signal"/>
</dbReference>
<keyword evidence="4" id="KW-0408">Iron</keyword>
<dbReference type="PANTHER" id="PTHR30006:SF15">
    <property type="entry name" value="IRON-UTILIZATION PERIPLASMIC PROTEIN"/>
    <property type="match status" value="1"/>
</dbReference>
<gene>
    <name evidence="6" type="ORF">KME25_19435</name>
</gene>
<evidence type="ECO:0000313" key="7">
    <source>
        <dbReference type="Proteomes" id="UP000753908"/>
    </source>
</evidence>
<evidence type="ECO:0000256" key="1">
    <source>
        <dbReference type="ARBA" id="ARBA00008520"/>
    </source>
</evidence>
<evidence type="ECO:0000313" key="6">
    <source>
        <dbReference type="EMBL" id="MBW4546595.1"/>
    </source>
</evidence>
<evidence type="ECO:0000256" key="3">
    <source>
        <dbReference type="ARBA" id="ARBA00022729"/>
    </source>
</evidence>
<dbReference type="Proteomes" id="UP000753908">
    <property type="component" value="Unassembled WGS sequence"/>
</dbReference>
<evidence type="ECO:0000256" key="5">
    <source>
        <dbReference type="SAM" id="SignalP"/>
    </source>
</evidence>
<accession>A0A951PMA1</accession>
<keyword evidence="2" id="KW-0410">Iron transport</keyword>
<evidence type="ECO:0000256" key="4">
    <source>
        <dbReference type="PIRSR" id="PIRSR002825-1"/>
    </source>
</evidence>
<dbReference type="PIRSF" id="PIRSF002825">
    <property type="entry name" value="CfbpA"/>
    <property type="match status" value="1"/>
</dbReference>
<dbReference type="PROSITE" id="PS51257">
    <property type="entry name" value="PROKAR_LIPOPROTEIN"/>
    <property type="match status" value="1"/>
</dbReference>
<reference evidence="6" key="2">
    <citation type="journal article" date="2022" name="Microbiol. Resour. Announc.">
        <title>Metagenome Sequencing to Explore Phylogenomics of Terrestrial Cyanobacteria.</title>
        <authorList>
            <person name="Ward R.D."/>
            <person name="Stajich J.E."/>
            <person name="Johansen J.R."/>
            <person name="Huntemann M."/>
            <person name="Clum A."/>
            <person name="Foster B."/>
            <person name="Foster B."/>
            <person name="Roux S."/>
            <person name="Palaniappan K."/>
            <person name="Varghese N."/>
            <person name="Mukherjee S."/>
            <person name="Reddy T.B.K."/>
            <person name="Daum C."/>
            <person name="Copeland A."/>
            <person name="Chen I.A."/>
            <person name="Ivanova N.N."/>
            <person name="Kyrpides N.C."/>
            <person name="Shapiro N."/>
            <person name="Eloe-Fadrosh E.A."/>
            <person name="Pietrasiak N."/>
        </authorList>
    </citation>
    <scope>NUCLEOTIDE SEQUENCE</scope>
    <source>
        <strain evidence="6">CPER-KK1</strain>
    </source>
</reference>
<dbReference type="AlphaFoldDB" id="A0A951PMA1"/>
<dbReference type="PANTHER" id="PTHR30006">
    <property type="entry name" value="THIAMINE-BINDING PERIPLASMIC PROTEIN-RELATED"/>
    <property type="match status" value="1"/>
</dbReference>
<dbReference type="CDD" id="cd13542">
    <property type="entry name" value="PBP2_FutA1_ilke"/>
    <property type="match status" value="1"/>
</dbReference>
<proteinExistence type="inferred from homology"/>
<comment type="similarity">
    <text evidence="1">Belongs to the bacterial solute-binding protein 1 family.</text>
</comment>
<comment type="caution">
    <text evidence="6">The sequence shown here is derived from an EMBL/GenBank/DDBJ whole genome shotgun (WGS) entry which is preliminary data.</text>
</comment>
<dbReference type="GO" id="GO:0030288">
    <property type="term" value="C:outer membrane-bounded periplasmic space"/>
    <property type="evidence" value="ECO:0007669"/>
    <property type="project" value="TreeGrafter"/>
</dbReference>
<feature type="signal peptide" evidence="5">
    <location>
        <begin position="1"/>
        <end position="21"/>
    </location>
</feature>
<dbReference type="InterPro" id="IPR006059">
    <property type="entry name" value="SBP"/>
</dbReference>
<sequence>MKLTRRSLVATLTGLAVLVAAGCSPQSNKQAGVGTANDDKVVSVYSSRHYNTDEELYNKFTSKTGIKVKLIEADADQLIERIKTEGKNSPADVFITVDAGRLWRAEEEGLFQPVSSSVLKAAVPENLRHPDGLWFGLTKRARVIVYNKDAVKPSELSTYEALAEPQWKGRVCVRSSNNVYNQSLLGSMVESEGVEKTEEWAKGLVSNLAREPEGGDIEQIAGVAKGVCDVAIVNHYYWARIAKSDDAQDKAAIAKTGVFFPNQEGRGTHVNISGAGVVATAPHSENAVAFLEYLASPEAQKIFAEGNNEYPVVEGVEVEPIVAQLGKFKADSVNVAAYGRNNPEVIKIVDGAGWK</sequence>
<reference evidence="6" key="1">
    <citation type="submission" date="2021-05" db="EMBL/GenBank/DDBJ databases">
        <authorList>
            <person name="Pietrasiak N."/>
            <person name="Ward R."/>
            <person name="Stajich J.E."/>
            <person name="Kurbessoian T."/>
        </authorList>
    </citation>
    <scope>NUCLEOTIDE SEQUENCE</scope>
    <source>
        <strain evidence="6">CPER-KK1</strain>
    </source>
</reference>
<dbReference type="Gene3D" id="3.40.190.10">
    <property type="entry name" value="Periplasmic binding protein-like II"/>
    <property type="match status" value="2"/>
</dbReference>
<feature type="chain" id="PRO_5037222907" evidence="5">
    <location>
        <begin position="22"/>
        <end position="355"/>
    </location>
</feature>